<feature type="domain" description="OVATE" evidence="8">
    <location>
        <begin position="146"/>
        <end position="205"/>
    </location>
</feature>
<evidence type="ECO:0000256" key="2">
    <source>
        <dbReference type="ARBA" id="ARBA00022491"/>
    </source>
</evidence>
<reference evidence="9" key="1">
    <citation type="submission" date="2020-02" db="EMBL/GenBank/DDBJ databases">
        <authorList>
            <person name="Scholz U."/>
            <person name="Mascher M."/>
            <person name="Fiebig A."/>
        </authorList>
    </citation>
    <scope>NUCLEOTIDE SEQUENCE</scope>
</reference>
<comment type="function">
    <text evidence="6">Transcriptional repressor that regulates multiple aspects of plant growth and development.</text>
</comment>
<proteinExistence type="predicted"/>
<dbReference type="AlphaFoldDB" id="A0A7I8K655"/>
<feature type="region of interest" description="Disordered" evidence="7">
    <location>
        <begin position="55"/>
        <end position="89"/>
    </location>
</feature>
<evidence type="ECO:0000259" key="8">
    <source>
        <dbReference type="PROSITE" id="PS51754"/>
    </source>
</evidence>
<dbReference type="Proteomes" id="UP000663760">
    <property type="component" value="Chromosome 2"/>
</dbReference>
<keyword evidence="3 6" id="KW-0805">Transcription regulation</keyword>
<keyword evidence="10" id="KW-1185">Reference proteome</keyword>
<evidence type="ECO:0000256" key="4">
    <source>
        <dbReference type="ARBA" id="ARBA00023163"/>
    </source>
</evidence>
<dbReference type="GO" id="GO:0005634">
    <property type="term" value="C:nucleus"/>
    <property type="evidence" value="ECO:0007669"/>
    <property type="project" value="UniProtKB-SubCell"/>
</dbReference>
<dbReference type="PANTHER" id="PTHR33057">
    <property type="entry name" value="TRANSCRIPTION REPRESSOR OFP7-RELATED"/>
    <property type="match status" value="1"/>
</dbReference>
<dbReference type="InterPro" id="IPR038933">
    <property type="entry name" value="Ovate"/>
</dbReference>
<organism evidence="9 10">
    <name type="scientific">Spirodela intermedia</name>
    <name type="common">Intermediate duckweed</name>
    <dbReference type="NCBI Taxonomy" id="51605"/>
    <lineage>
        <taxon>Eukaryota</taxon>
        <taxon>Viridiplantae</taxon>
        <taxon>Streptophyta</taxon>
        <taxon>Embryophyta</taxon>
        <taxon>Tracheophyta</taxon>
        <taxon>Spermatophyta</taxon>
        <taxon>Magnoliopsida</taxon>
        <taxon>Liliopsida</taxon>
        <taxon>Araceae</taxon>
        <taxon>Lemnoideae</taxon>
        <taxon>Spirodela</taxon>
    </lineage>
</organism>
<evidence type="ECO:0000313" key="10">
    <source>
        <dbReference type="Proteomes" id="UP000663760"/>
    </source>
</evidence>
<evidence type="ECO:0000256" key="6">
    <source>
        <dbReference type="RuleBase" id="RU367028"/>
    </source>
</evidence>
<dbReference type="GO" id="GO:0045892">
    <property type="term" value="P:negative regulation of DNA-templated transcription"/>
    <property type="evidence" value="ECO:0007669"/>
    <property type="project" value="UniProtKB-UniRule"/>
</dbReference>
<dbReference type="Pfam" id="PF04844">
    <property type="entry name" value="Ovate"/>
    <property type="match status" value="1"/>
</dbReference>
<gene>
    <name evidence="9" type="ORF">SI8410_02003238</name>
</gene>
<evidence type="ECO:0000313" key="9">
    <source>
        <dbReference type="EMBL" id="CAA7392048.1"/>
    </source>
</evidence>
<keyword evidence="2 6" id="KW-0678">Repressor</keyword>
<evidence type="ECO:0000256" key="5">
    <source>
        <dbReference type="ARBA" id="ARBA00023242"/>
    </source>
</evidence>
<dbReference type="PANTHER" id="PTHR33057:SF218">
    <property type="entry name" value="TRANSCRIPTION REPRESSOR"/>
    <property type="match status" value="1"/>
</dbReference>
<dbReference type="InterPro" id="IPR006458">
    <property type="entry name" value="Ovate_C"/>
</dbReference>
<dbReference type="PROSITE" id="PS51754">
    <property type="entry name" value="OVATE"/>
    <property type="match status" value="1"/>
</dbReference>
<dbReference type="NCBIfam" id="TIGR01568">
    <property type="entry name" value="A_thal_3678"/>
    <property type="match status" value="1"/>
</dbReference>
<evidence type="ECO:0000256" key="3">
    <source>
        <dbReference type="ARBA" id="ARBA00023015"/>
    </source>
</evidence>
<evidence type="ECO:0000256" key="7">
    <source>
        <dbReference type="SAM" id="MobiDB-lite"/>
    </source>
</evidence>
<accession>A0A7I8K655</accession>
<dbReference type="EMBL" id="LR746265">
    <property type="protein sequence ID" value="CAA7392048.1"/>
    <property type="molecule type" value="Genomic_DNA"/>
</dbReference>
<keyword evidence="5 6" id="KW-0539">Nucleus</keyword>
<protein>
    <recommendedName>
        <fullName evidence="6">Transcription repressor</fullName>
    </recommendedName>
    <alternativeName>
        <fullName evidence="6">Ovate family protein</fullName>
    </alternativeName>
</protein>
<name>A0A7I8K655_SPIIN</name>
<sequence>MGGPKKVRSSMKAVHEALSNFRTAVGAPLCLQPAKTHSFRDLLTSFNSVYYASSSATSSSPSDPCTVSANTASTSTSGSLFSSSSSSSSSYSMESFSRGAINPERFFFNPCISKSITGEPSLEEGLIEEAAAAAVDSALCRRSIPMAMASMDPYRDFRTSMDEMVEAHDLKDWSALQELLQCYLRLNQKSTHSFIFEAFVDLIVHLASQGKIQRSSCSVAPPLAPLHPTPCFGHCP</sequence>
<comment type="subcellular location">
    <subcellularLocation>
        <location evidence="1 6">Nucleus</location>
    </subcellularLocation>
</comment>
<keyword evidence="4 6" id="KW-0804">Transcription</keyword>
<evidence type="ECO:0000256" key="1">
    <source>
        <dbReference type="ARBA" id="ARBA00004123"/>
    </source>
</evidence>
<dbReference type="OrthoDB" id="767084at2759"/>